<evidence type="ECO:0000313" key="2">
    <source>
        <dbReference type="EMBL" id="NWJ44381.1"/>
    </source>
</evidence>
<proteinExistence type="inferred from homology"/>
<dbReference type="PANTHER" id="PTHR43802:SF1">
    <property type="entry name" value="IP11341P-RELATED"/>
    <property type="match status" value="1"/>
</dbReference>
<dbReference type="EMBL" id="JACATZ010000001">
    <property type="protein sequence ID" value="NWJ44381.1"/>
    <property type="molecule type" value="Genomic_DNA"/>
</dbReference>
<name>A0A8T7LZH7_9CHLR</name>
<dbReference type="Proteomes" id="UP000521676">
    <property type="component" value="Unassembled WGS sequence"/>
</dbReference>
<evidence type="ECO:0000313" key="4">
    <source>
        <dbReference type="Proteomes" id="UP000521676"/>
    </source>
</evidence>
<sequence length="263" mass="28607">MSSDHVLYSKQDYIATITLNRPDRLNALSISMLDMLSRYLVEAARDNEVRVVVLTGAGRGFCAGYDLKDEADGKGLRSLIKDSPVSIPNDSPPLALHNLDKPVICAINGAAAGYGMDLTLGCDIRLMSTTAKLAPAFSQLGVLPESGGTWLLPRIVGWAKASEIFLRGAPLSADEALAIGLVNRVIEPDNLLEESYSLAAEIASNAPLSIQATKRAMRLGLDQTFESNVQYVYAVLVQLFQSKDFEEGARAFMEKRKPRFEGR</sequence>
<organism evidence="2 4">
    <name type="scientific">Candidatus Chlorohelix allophototropha</name>
    <dbReference type="NCBI Taxonomy" id="3003348"/>
    <lineage>
        <taxon>Bacteria</taxon>
        <taxon>Bacillati</taxon>
        <taxon>Chloroflexota</taxon>
        <taxon>Chloroflexia</taxon>
        <taxon>Candidatus Chloroheliales</taxon>
        <taxon>Candidatus Chloroheliaceae</taxon>
        <taxon>Candidatus Chlorohelix</taxon>
    </lineage>
</organism>
<evidence type="ECO:0000256" key="1">
    <source>
        <dbReference type="ARBA" id="ARBA00005254"/>
    </source>
</evidence>
<keyword evidence="5" id="KW-1185">Reference proteome</keyword>
<accession>A0A8T7LZH7</accession>
<dbReference type="InterPro" id="IPR001753">
    <property type="entry name" value="Enoyl-CoA_hydra/iso"/>
</dbReference>
<dbReference type="AlphaFoldDB" id="A0A8T7LZH7"/>
<reference evidence="3" key="2">
    <citation type="journal article" date="2024" name="Nature">
        <title>Anoxygenic phototroph of the Chloroflexota uses a type I reaction centre.</title>
        <authorList>
            <person name="Tsuji J.M."/>
            <person name="Shaw N.A."/>
            <person name="Nagashima S."/>
            <person name="Venkiteswaran J.J."/>
            <person name="Schiff S.L."/>
            <person name="Watanabe T."/>
            <person name="Fukui M."/>
            <person name="Hanada S."/>
            <person name="Tank M."/>
            <person name="Neufeld J.D."/>
        </authorList>
    </citation>
    <scope>NUCLEOTIDE SEQUENCE</scope>
    <source>
        <strain evidence="3">L227-S17</strain>
    </source>
</reference>
<dbReference type="InterPro" id="IPR029045">
    <property type="entry name" value="ClpP/crotonase-like_dom_sf"/>
</dbReference>
<dbReference type="SUPFAM" id="SSF52096">
    <property type="entry name" value="ClpP/crotonase"/>
    <property type="match status" value="1"/>
</dbReference>
<dbReference type="Proteomes" id="UP001431572">
    <property type="component" value="Chromosome 1"/>
</dbReference>
<dbReference type="GO" id="GO:0003824">
    <property type="term" value="F:catalytic activity"/>
    <property type="evidence" value="ECO:0007669"/>
    <property type="project" value="UniProtKB-ARBA"/>
</dbReference>
<evidence type="ECO:0000313" key="5">
    <source>
        <dbReference type="Proteomes" id="UP001431572"/>
    </source>
</evidence>
<dbReference type="Pfam" id="PF00378">
    <property type="entry name" value="ECH_1"/>
    <property type="match status" value="1"/>
</dbReference>
<dbReference type="CDD" id="cd06558">
    <property type="entry name" value="crotonase-like"/>
    <property type="match status" value="1"/>
</dbReference>
<dbReference type="PANTHER" id="PTHR43802">
    <property type="entry name" value="ENOYL-COA HYDRATASE"/>
    <property type="match status" value="1"/>
</dbReference>
<evidence type="ECO:0000313" key="3">
    <source>
        <dbReference type="EMBL" id="WJW66274.1"/>
    </source>
</evidence>
<comment type="similarity">
    <text evidence="1">Belongs to the enoyl-CoA hydratase/isomerase family.</text>
</comment>
<protein>
    <submittedName>
        <fullName evidence="2">Enoyl-CoA hydratase</fullName>
    </submittedName>
</protein>
<gene>
    <name evidence="2" type="ORF">HXX08_00735</name>
    <name evidence="3" type="ORF">OZ401_002066</name>
</gene>
<reference evidence="2 4" key="1">
    <citation type="submission" date="2020-06" db="EMBL/GenBank/DDBJ databases">
        <title>Anoxygenic phototrophic Chloroflexota member uses a Type I reaction center.</title>
        <authorList>
            <person name="Tsuji J.M."/>
            <person name="Shaw N.A."/>
            <person name="Nagashima S."/>
            <person name="Venkiteswaran J."/>
            <person name="Schiff S.L."/>
            <person name="Hanada S."/>
            <person name="Tank M."/>
            <person name="Neufeld J.D."/>
        </authorList>
    </citation>
    <scope>NUCLEOTIDE SEQUENCE [LARGE SCALE GENOMIC DNA]</scope>
    <source>
        <strain evidence="2">L227-S17</strain>
    </source>
</reference>
<dbReference type="Gene3D" id="3.90.226.10">
    <property type="entry name" value="2-enoyl-CoA Hydratase, Chain A, domain 1"/>
    <property type="match status" value="1"/>
</dbReference>
<dbReference type="RefSeq" id="WP_341468158.1">
    <property type="nucleotide sequence ID" value="NZ_CP128399.1"/>
</dbReference>
<dbReference type="EMBL" id="CP128399">
    <property type="protein sequence ID" value="WJW66274.1"/>
    <property type="molecule type" value="Genomic_DNA"/>
</dbReference>